<accession>E5ANG9</accession>
<proteinExistence type="predicted"/>
<reference evidence="1 2" key="1">
    <citation type="journal article" date="2011" name="J. Bacteriol.">
        <title>Complete genome sequence of Burkholderia rhizoxinica, an endosymbiont of Rhizopus microsporus.</title>
        <authorList>
            <person name="Lackner G."/>
            <person name="Moebius N."/>
            <person name="Partida-Martinez L."/>
            <person name="Hertweck C."/>
        </authorList>
    </citation>
    <scope>NUCLEOTIDE SEQUENCE [LARGE SCALE GENOMIC DNA]</scope>
    <source>
        <strain evidence="2">DSM 19002 / CIP 109453 / HKI 454</strain>
    </source>
</reference>
<evidence type="ECO:0000313" key="2">
    <source>
        <dbReference type="Proteomes" id="UP000007437"/>
    </source>
</evidence>
<evidence type="ECO:0000313" key="1">
    <source>
        <dbReference type="EMBL" id="CBW74151.1"/>
    </source>
</evidence>
<dbReference type="KEGG" id="brh:RBRH_01043"/>
<name>E5ANG9_MYCRK</name>
<organism evidence="1 2">
    <name type="scientific">Mycetohabitans rhizoxinica (strain DSM 19002 / CIP 109453 / HKI 454)</name>
    <name type="common">Paraburkholderia rhizoxinica</name>
    <dbReference type="NCBI Taxonomy" id="882378"/>
    <lineage>
        <taxon>Bacteria</taxon>
        <taxon>Pseudomonadati</taxon>
        <taxon>Pseudomonadota</taxon>
        <taxon>Betaproteobacteria</taxon>
        <taxon>Burkholderiales</taxon>
        <taxon>Burkholderiaceae</taxon>
        <taxon>Mycetohabitans</taxon>
    </lineage>
</organism>
<dbReference type="EMBL" id="FR687359">
    <property type="protein sequence ID" value="CBW74151.1"/>
    <property type="molecule type" value="Genomic_DNA"/>
</dbReference>
<sequence length="61" mass="6632">MRQVLAGWDVIEAHVEFPVNDRTNDGGESPIISTDLLRSGNEVSDPAARLGFRPIIANSAR</sequence>
<dbReference type="HOGENOM" id="CLU_2913647_0_0_4"/>
<gene>
    <name evidence="1" type="ordered locus">RBRH_01043</name>
</gene>
<dbReference type="Proteomes" id="UP000007437">
    <property type="component" value="Chromosome"/>
</dbReference>
<dbReference type="AlphaFoldDB" id="E5ANG9"/>
<protein>
    <submittedName>
        <fullName evidence="1">Uncharacterized protein</fullName>
    </submittedName>
</protein>